<dbReference type="EMBL" id="BT071117">
    <property type="protein sequence ID" value="ACN40592.1"/>
    <property type="molecule type" value="mRNA"/>
</dbReference>
<proteinExistence type="evidence at transcript level"/>
<dbReference type="Gene3D" id="4.10.1190.10">
    <property type="entry name" value="Chlorophyll A-B binding protein"/>
    <property type="match status" value="1"/>
</dbReference>
<evidence type="ECO:0000256" key="6">
    <source>
        <dbReference type="ARBA" id="ARBA00022836"/>
    </source>
</evidence>
<evidence type="ECO:0000256" key="5">
    <source>
        <dbReference type="ARBA" id="ARBA00022640"/>
    </source>
</evidence>
<evidence type="ECO:0000313" key="13">
    <source>
        <dbReference type="EMBL" id="ACN40592.1"/>
    </source>
</evidence>
<dbReference type="EMBL" id="EF081924">
    <property type="protein sequence ID" value="ABK21304.1"/>
    <property type="molecule type" value="mRNA"/>
</dbReference>
<dbReference type="EMBL" id="EF676276">
    <property type="protein sequence ID" value="ABR16189.1"/>
    <property type="molecule type" value="mRNA"/>
</dbReference>
<dbReference type="FunFam" id="4.10.1190.10:FF:000001">
    <property type="entry name" value="Photosystem I reaction center subunit N"/>
    <property type="match status" value="1"/>
</dbReference>
<evidence type="ECO:0000256" key="7">
    <source>
        <dbReference type="ARBA" id="ARBA00022946"/>
    </source>
</evidence>
<dbReference type="EMBL" id="EF083188">
    <property type="protein sequence ID" value="ABK22539.1"/>
    <property type="molecule type" value="mRNA"/>
</dbReference>
<name>A9NKZ3_PICSI</name>
<accession>A9NKZ3</accession>
<keyword evidence="7" id="KW-0809">Transit peptide</keyword>
<reference evidence="13" key="3">
    <citation type="submission" date="2009-02" db="EMBL/GenBank/DDBJ databases">
        <title>Full length sequence-verified cDNA sequences from Sitka spruce (Picea sitchensis).</title>
        <authorList>
            <person name="Reid K.E."/>
            <person name="Liao N."/>
            <person name="Ralph S."/>
            <person name="Kolosova N."/>
            <person name="Oddy C."/>
            <person name="Moore R."/>
            <person name="Mayo M."/>
            <person name="Wagner S."/>
            <person name="King J."/>
            <person name="Yanchuk A."/>
            <person name="Holt R."/>
            <person name="Jones S."/>
            <person name="Marra M."/>
            <person name="Ritland C.E."/>
            <person name="Ritland K."/>
            <person name="Bohlmann J."/>
        </authorList>
    </citation>
    <scope>NUCLEOTIDE SEQUENCE</scope>
    <source>
        <tissue evidence="14">Bark</tissue>
        <tissue evidence="13">Green portion of the leader tissue</tissue>
    </source>
</reference>
<dbReference type="Pfam" id="PF05479">
    <property type="entry name" value="PsaN"/>
    <property type="match status" value="1"/>
</dbReference>
<evidence type="ECO:0000313" key="14">
    <source>
        <dbReference type="EMBL" id="ACN41017.1"/>
    </source>
</evidence>
<reference evidence="11" key="2">
    <citation type="journal article" date="2008" name="BMC Genomics">
        <title>A conifer genomics resource of 200,000 spruce (Picea spp.) ESTs and 6,464 high-quality, sequence-finished full-length cDNAs for Sitka spruce (Picea sitchensis).</title>
        <authorList>
            <person name="Ralph S.G."/>
            <person name="Chun H.J."/>
            <person name="Kolosova N."/>
            <person name="Cooper D."/>
            <person name="Oddy C."/>
            <person name="Ritland C.E."/>
            <person name="Kirkpatrick R."/>
            <person name="Moore R."/>
            <person name="Barber S."/>
            <person name="Holt R.A."/>
            <person name="Jones S.J."/>
            <person name="Marra M.A."/>
            <person name="Douglas C.J."/>
            <person name="Ritland K."/>
            <person name="Bohlmann J."/>
        </authorList>
    </citation>
    <scope>NUCLEOTIDE SEQUENCE</scope>
    <source>
        <tissue evidence="11">Green portion of the leader tissue</tissue>
    </source>
</reference>
<dbReference type="PANTHER" id="PTHR36814">
    <property type="entry name" value="PHOTOSYSTEM I REACTION CENTER SUBUNIT N, CHLOROPLASTIC"/>
    <property type="match status" value="1"/>
</dbReference>
<keyword evidence="8" id="KW-0793">Thylakoid</keyword>
<keyword evidence="9" id="KW-0472">Membrane</keyword>
<dbReference type="EMBL" id="EF676756">
    <property type="protein sequence ID" value="ABR16639.1"/>
    <property type="molecule type" value="mRNA"/>
</dbReference>
<evidence type="ECO:0000256" key="10">
    <source>
        <dbReference type="ARBA" id="ARBA00072674"/>
    </source>
</evidence>
<evidence type="ECO:0000256" key="3">
    <source>
        <dbReference type="ARBA" id="ARBA00022528"/>
    </source>
</evidence>
<keyword evidence="3" id="KW-0150">Chloroplast</keyword>
<protein>
    <recommendedName>
        <fullName evidence="10">Photosystem I reaction center subunit N, chloroplastic</fullName>
    </recommendedName>
</protein>
<keyword evidence="6" id="KW-0603">Photosystem I</keyword>
<dbReference type="EMBL" id="EF087746">
    <property type="protein sequence ID" value="ABK26981.1"/>
    <property type="molecule type" value="mRNA"/>
</dbReference>
<dbReference type="EMBL" id="EF086810">
    <property type="protein sequence ID" value="ABK26066.1"/>
    <property type="molecule type" value="mRNA"/>
</dbReference>
<dbReference type="GO" id="GO:0015979">
    <property type="term" value="P:photosynthesis"/>
    <property type="evidence" value="ECO:0007669"/>
    <property type="project" value="UniProtKB-KW"/>
</dbReference>
<dbReference type="GO" id="GO:0030093">
    <property type="term" value="C:chloroplast photosystem I"/>
    <property type="evidence" value="ECO:0007669"/>
    <property type="project" value="TreeGrafter"/>
</dbReference>
<evidence type="ECO:0000313" key="11">
    <source>
        <dbReference type="EMBL" id="ABK21304.1"/>
    </source>
</evidence>
<evidence type="ECO:0000256" key="9">
    <source>
        <dbReference type="ARBA" id="ARBA00023136"/>
    </source>
</evidence>
<evidence type="ECO:0000313" key="12">
    <source>
        <dbReference type="EMBL" id="ABR16189.1"/>
    </source>
</evidence>
<dbReference type="PANTHER" id="PTHR36814:SF1">
    <property type="entry name" value="PHOTOSYSTEM I REACTION CENTER SUBUNIT N, CHLOROPLASTIC"/>
    <property type="match status" value="1"/>
</dbReference>
<sequence>MAGGMLATAPSSITAATHLCLGAHAEGNPLKASVHSPKSLSSLPKLGSRRLVIRAESSSGNANGRRAAVVGLGAALLSAIATSGSANAGLVEDLLVKSAANKALNDKKRLATSGANIARAYTVQFGTCQVPYNFTGCQDLAKIKNVPFLSEDMKLECEGKDKYKCGSNVFWKW</sequence>
<dbReference type="AlphaFoldDB" id="A9NKZ3"/>
<comment type="subcellular location">
    <subcellularLocation>
        <location evidence="1">Plastid</location>
        <location evidence="1">Chloroplast thylakoid membrane</location>
        <topology evidence="1">Peripheral membrane protein</topology>
        <orientation evidence="1">Lumenal side</orientation>
    </subcellularLocation>
</comment>
<reference evidence="12" key="1">
    <citation type="submission" date="2007-06" db="EMBL/GenBank/DDBJ databases">
        <title>Full length cDNA sequences from Sitka Spruce (Picea sitchensis).</title>
        <authorList>
            <person name="Ralph S.G."/>
            <person name="Chun H.E."/>
            <person name="Liao N."/>
            <person name="Ali J."/>
            <person name="Reid K."/>
            <person name="Kolosova N."/>
            <person name="Cooper N."/>
            <person name="Cullis C."/>
            <person name="Jancsik S."/>
            <person name="Moore R."/>
            <person name="Mayo M."/>
            <person name="Wagner S."/>
            <person name="Holt R.A."/>
            <person name="Jones S.J.M."/>
            <person name="Marra M.A."/>
            <person name="Ritland C.E."/>
            <person name="Ritland K."/>
            <person name="Bohlmann J."/>
        </authorList>
    </citation>
    <scope>NUCLEOTIDE SEQUENCE</scope>
    <source>
        <tissue evidence="12">Green portion of the leader tissue</tissue>
    </source>
</reference>
<dbReference type="EMBL" id="EF677602">
    <property type="protein sequence ID" value="ABR17416.1"/>
    <property type="molecule type" value="mRNA"/>
</dbReference>
<keyword evidence="5" id="KW-0934">Plastid</keyword>
<dbReference type="InterPro" id="IPR044907">
    <property type="entry name" value="PSAN_sf"/>
</dbReference>
<keyword evidence="4" id="KW-0602">Photosynthesis</keyword>
<dbReference type="EMBL" id="EF677106">
    <property type="protein sequence ID" value="ABR16958.1"/>
    <property type="molecule type" value="mRNA"/>
</dbReference>
<dbReference type="EMBL" id="EF086352">
    <property type="protein sequence ID" value="ABK25621.1"/>
    <property type="molecule type" value="mRNA"/>
</dbReference>
<organism evidence="11">
    <name type="scientific">Picea sitchensis</name>
    <name type="common">Sitka spruce</name>
    <name type="synonym">Pinus sitchensis</name>
    <dbReference type="NCBI Taxonomy" id="3332"/>
    <lineage>
        <taxon>Eukaryota</taxon>
        <taxon>Viridiplantae</taxon>
        <taxon>Streptophyta</taxon>
        <taxon>Embryophyta</taxon>
        <taxon>Tracheophyta</taxon>
        <taxon>Spermatophyta</taxon>
        <taxon>Pinopsida</taxon>
        <taxon>Pinidae</taxon>
        <taxon>Conifers I</taxon>
        <taxon>Pinales</taxon>
        <taxon>Pinaceae</taxon>
        <taxon>Picea</taxon>
    </lineage>
</organism>
<evidence type="ECO:0000256" key="1">
    <source>
        <dbReference type="ARBA" id="ARBA00004622"/>
    </source>
</evidence>
<evidence type="ECO:0000256" key="2">
    <source>
        <dbReference type="ARBA" id="ARBA00010661"/>
    </source>
</evidence>
<evidence type="ECO:0000256" key="4">
    <source>
        <dbReference type="ARBA" id="ARBA00022531"/>
    </source>
</evidence>
<dbReference type="EMBL" id="EF084524">
    <property type="protein sequence ID" value="ABK23841.1"/>
    <property type="molecule type" value="mRNA"/>
</dbReference>
<comment type="similarity">
    <text evidence="2">Belongs to the psaN family.</text>
</comment>
<dbReference type="EMBL" id="EF084735">
    <property type="protein sequence ID" value="ABK24046.1"/>
    <property type="molecule type" value="mRNA"/>
</dbReference>
<dbReference type="EMBL" id="BT071563">
    <property type="protein sequence ID" value="ACN41017.1"/>
    <property type="molecule type" value="mRNA"/>
</dbReference>
<evidence type="ECO:0000256" key="8">
    <source>
        <dbReference type="ARBA" id="ARBA00023078"/>
    </source>
</evidence>
<dbReference type="InterPro" id="IPR008796">
    <property type="entry name" value="PSAN"/>
</dbReference>